<keyword evidence="4" id="KW-0418">Kinase</keyword>
<dbReference type="Gene3D" id="3.30.450.20">
    <property type="entry name" value="PAS domain"/>
    <property type="match status" value="2"/>
</dbReference>
<dbReference type="STRING" id="1781255.BH720_05705"/>
<evidence type="ECO:0000256" key="3">
    <source>
        <dbReference type="ARBA" id="ARBA00022553"/>
    </source>
</evidence>
<dbReference type="InterPro" id="IPR013656">
    <property type="entry name" value="PAS_4"/>
</dbReference>
<dbReference type="PANTHER" id="PTHR43065">
    <property type="entry name" value="SENSOR HISTIDINE KINASE"/>
    <property type="match status" value="1"/>
</dbReference>
<dbReference type="Pfam" id="PF08447">
    <property type="entry name" value="PAS_3"/>
    <property type="match status" value="1"/>
</dbReference>
<keyword evidence="3" id="KW-0597">Phosphoprotein</keyword>
<dbReference type="Pfam" id="PF01590">
    <property type="entry name" value="GAF"/>
    <property type="match status" value="1"/>
</dbReference>
<dbReference type="InterPro" id="IPR005467">
    <property type="entry name" value="His_kinase_dom"/>
</dbReference>
<dbReference type="SMART" id="SM00091">
    <property type="entry name" value="PAS"/>
    <property type="match status" value="2"/>
</dbReference>
<dbReference type="CDD" id="cd00130">
    <property type="entry name" value="PAS"/>
    <property type="match status" value="2"/>
</dbReference>
<dbReference type="InterPro" id="IPR003018">
    <property type="entry name" value="GAF"/>
</dbReference>
<dbReference type="GO" id="GO:0000155">
    <property type="term" value="F:phosphorelay sensor kinase activity"/>
    <property type="evidence" value="ECO:0007669"/>
    <property type="project" value="InterPro"/>
</dbReference>
<evidence type="ECO:0000256" key="4">
    <source>
        <dbReference type="ARBA" id="ARBA00022777"/>
    </source>
</evidence>
<keyword evidence="4" id="KW-0808">Transferase</keyword>
<organism evidence="8">
    <name type="scientific">Desertifilum tharense IPPAS B-1220</name>
    <dbReference type="NCBI Taxonomy" id="1781255"/>
    <lineage>
        <taxon>Bacteria</taxon>
        <taxon>Bacillati</taxon>
        <taxon>Cyanobacteriota</taxon>
        <taxon>Cyanophyceae</taxon>
        <taxon>Desertifilales</taxon>
        <taxon>Desertifilaceae</taxon>
        <taxon>Desertifilum</taxon>
    </lineage>
</organism>
<protein>
    <recommendedName>
        <fullName evidence="2">histidine kinase</fullName>
        <ecNumber evidence="2">2.7.13.3</ecNumber>
    </recommendedName>
</protein>
<dbReference type="Pfam" id="PF08448">
    <property type="entry name" value="PAS_4"/>
    <property type="match status" value="1"/>
</dbReference>
<dbReference type="InterPro" id="IPR003661">
    <property type="entry name" value="HisK_dim/P_dom"/>
</dbReference>
<evidence type="ECO:0000313" key="8">
    <source>
        <dbReference type="EMBL" id="OEJ76053.1"/>
    </source>
</evidence>
<accession>A0A1E5QNY5</accession>
<dbReference type="InterPro" id="IPR013655">
    <property type="entry name" value="PAS_fold_3"/>
</dbReference>
<dbReference type="InterPro" id="IPR036890">
    <property type="entry name" value="HATPase_C_sf"/>
</dbReference>
<comment type="caution">
    <text evidence="8">The sequence shown here is derived from an EMBL/GenBank/DDBJ whole genome shotgun (WGS) entry which is preliminary data.</text>
</comment>
<dbReference type="InterPro" id="IPR036097">
    <property type="entry name" value="HisK_dim/P_sf"/>
</dbReference>
<dbReference type="EC" id="2.7.13.3" evidence="2"/>
<dbReference type="InterPro" id="IPR004358">
    <property type="entry name" value="Sig_transdc_His_kin-like_C"/>
</dbReference>
<dbReference type="RefSeq" id="WP_069966211.1">
    <property type="nucleotide sequence ID" value="NZ_CM124774.1"/>
</dbReference>
<feature type="domain" description="Histidine kinase" evidence="6">
    <location>
        <begin position="489"/>
        <end position="741"/>
    </location>
</feature>
<dbReference type="SMART" id="SM00065">
    <property type="entry name" value="GAF"/>
    <property type="match status" value="1"/>
</dbReference>
<keyword evidence="5" id="KW-0902">Two-component regulatory system</keyword>
<dbReference type="InterPro" id="IPR003594">
    <property type="entry name" value="HATPase_dom"/>
</dbReference>
<dbReference type="EMBL" id="MJGC01000041">
    <property type="protein sequence ID" value="OEJ76053.1"/>
    <property type="molecule type" value="Genomic_DNA"/>
</dbReference>
<dbReference type="PRINTS" id="PR00344">
    <property type="entry name" value="BCTRLSENSOR"/>
</dbReference>
<evidence type="ECO:0000256" key="5">
    <source>
        <dbReference type="ARBA" id="ARBA00023012"/>
    </source>
</evidence>
<dbReference type="InterPro" id="IPR000014">
    <property type="entry name" value="PAS"/>
</dbReference>
<dbReference type="OrthoDB" id="442746at2"/>
<dbReference type="SMART" id="SM00086">
    <property type="entry name" value="PAC"/>
    <property type="match status" value="1"/>
</dbReference>
<name>A0A1E5QNY5_9CYAN</name>
<reference evidence="8" key="1">
    <citation type="submission" date="2016-09" db="EMBL/GenBank/DDBJ databases">
        <title>Draft genome of thermotolerant cyanobacterium Desertifilum sp. strain IPPAS B-1220.</title>
        <authorList>
            <person name="Sinetova M.A."/>
            <person name="Bolakhan K."/>
            <person name="Zayadan B.K."/>
            <person name="Mironov K.S."/>
            <person name="Ustinova V."/>
            <person name="Kupriyanova E.V."/>
            <person name="Sidorov R.A."/>
            <person name="Skrypnik A.N."/>
            <person name="Gogoleva N.E."/>
            <person name="Gogolev Y.V."/>
            <person name="Los D.A."/>
        </authorList>
    </citation>
    <scope>NUCLEOTIDE SEQUENCE [LARGE SCALE GENOMIC DNA]</scope>
    <source>
        <strain evidence="8">IPPAS B-1220</strain>
    </source>
</reference>
<dbReference type="Gene3D" id="1.10.287.130">
    <property type="match status" value="1"/>
</dbReference>
<comment type="catalytic activity">
    <reaction evidence="1">
        <text>ATP + protein L-histidine = ADP + protein N-phospho-L-histidine.</text>
        <dbReference type="EC" id="2.7.13.3"/>
    </reaction>
</comment>
<dbReference type="AlphaFoldDB" id="A0A1E5QNY5"/>
<dbReference type="SUPFAM" id="SSF55874">
    <property type="entry name" value="ATPase domain of HSP90 chaperone/DNA topoisomerase II/histidine kinase"/>
    <property type="match status" value="1"/>
</dbReference>
<dbReference type="PROSITE" id="PS50109">
    <property type="entry name" value="HIS_KIN"/>
    <property type="match status" value="1"/>
</dbReference>
<dbReference type="Gene3D" id="3.30.565.10">
    <property type="entry name" value="Histidine kinase-like ATPase, C-terminal domain"/>
    <property type="match status" value="1"/>
</dbReference>
<sequence>MPERSASSNLDRDYVELSPHLCCAIAPDGTLQDFNLACSQTLERDRAELQAIPWWHWMHAEDRQNAQQAMSRCCSGERVEIVTRIQPPSTATIRWVSWQLIATPEGLILAWGQDITAQKQTEDELNRLFNLPVDLICIAGLDGYFKRLNSSWLPTLGYTESDLLAQPFLNFVHPEDRESTLEAVAQLAEGKKVIDFENRYLCKDGTYKWLAWRTTPLPSEQLLYAVARDITSFKGAIAKREAAEAALQESKAELEWRVSERTQALQHSEAQHCKLARRESLLNRLTRAIRNSLDLDTILQTAVEEIRALLQISSCTFIWYHPGEAEHLAYWEVVKEARTPDTASLLGRYDALAIGSLTQQLTAKQIVRVDAVQEVSDRTQHHFFNSLGFASVLALPIETHAGAIGVVCCTHNQQNRPWDEDEVELLQMVRDTLAIAINQAELYLQTLEASQQAQAQTQQLAQTLHELQQTQTQLIQSEKMSSLGQLVAGVAHEINNPVNFIYGNLIHASEYIEDLLRLVKLYEKHEPTAPPEIEAYQQEIDLDFLLEDLPKLLDSMRLGTTRIREIVLSLRNFSRLDEAEMKGVDLHQGIESTLMILQHRLKPKGAYPGIEIIKSYGDLPLVECYPGQLNQVFMNILANAIDALEERYAQSHYVPTLWIQTAIDESQQAIVSIRDNGPGIAPEVQQCLFDPFFTTKSIGAGTGLGLSISYQIIVEKHGGQLQCLSQPGRGAEFRVSIPLRPQSAIREALPTRIAGSASPVATAS</sequence>
<dbReference type="InterPro" id="IPR001610">
    <property type="entry name" value="PAC"/>
</dbReference>
<dbReference type="PROSITE" id="PS50112">
    <property type="entry name" value="PAS"/>
    <property type="match status" value="1"/>
</dbReference>
<dbReference type="PANTHER" id="PTHR43065:SF50">
    <property type="entry name" value="HISTIDINE KINASE"/>
    <property type="match status" value="1"/>
</dbReference>
<dbReference type="Pfam" id="PF02518">
    <property type="entry name" value="HATPase_c"/>
    <property type="match status" value="1"/>
</dbReference>
<dbReference type="CDD" id="cd00082">
    <property type="entry name" value="HisKA"/>
    <property type="match status" value="1"/>
</dbReference>
<gene>
    <name evidence="8" type="ORF">BH720_05705</name>
</gene>
<dbReference type="SMART" id="SM00387">
    <property type="entry name" value="HATPase_c"/>
    <property type="match status" value="1"/>
</dbReference>
<dbReference type="SMART" id="SM00388">
    <property type="entry name" value="HisKA"/>
    <property type="match status" value="1"/>
</dbReference>
<evidence type="ECO:0000259" key="6">
    <source>
        <dbReference type="PROSITE" id="PS50109"/>
    </source>
</evidence>
<dbReference type="InterPro" id="IPR035965">
    <property type="entry name" value="PAS-like_dom_sf"/>
</dbReference>
<dbReference type="SUPFAM" id="SSF47384">
    <property type="entry name" value="Homodimeric domain of signal transducing histidine kinase"/>
    <property type="match status" value="1"/>
</dbReference>
<dbReference type="NCBIfam" id="TIGR00229">
    <property type="entry name" value="sensory_box"/>
    <property type="match status" value="1"/>
</dbReference>
<evidence type="ECO:0000256" key="2">
    <source>
        <dbReference type="ARBA" id="ARBA00012438"/>
    </source>
</evidence>
<dbReference type="Gene3D" id="3.30.450.40">
    <property type="match status" value="1"/>
</dbReference>
<evidence type="ECO:0000256" key="1">
    <source>
        <dbReference type="ARBA" id="ARBA00000085"/>
    </source>
</evidence>
<dbReference type="InterPro" id="IPR029016">
    <property type="entry name" value="GAF-like_dom_sf"/>
</dbReference>
<proteinExistence type="predicted"/>
<feature type="domain" description="PAS" evidence="7">
    <location>
        <begin position="121"/>
        <end position="191"/>
    </location>
</feature>
<dbReference type="SUPFAM" id="SSF55785">
    <property type="entry name" value="PYP-like sensor domain (PAS domain)"/>
    <property type="match status" value="2"/>
</dbReference>
<dbReference type="SUPFAM" id="SSF55781">
    <property type="entry name" value="GAF domain-like"/>
    <property type="match status" value="1"/>
</dbReference>
<evidence type="ECO:0000259" key="7">
    <source>
        <dbReference type="PROSITE" id="PS50112"/>
    </source>
</evidence>